<name>A0ABT4CC05_9ACTN</name>
<dbReference type="EMBL" id="JAPPUX010000002">
    <property type="protein sequence ID" value="MCY4726499.1"/>
    <property type="molecule type" value="Genomic_DNA"/>
</dbReference>
<reference evidence="2" key="1">
    <citation type="submission" date="2022-08" db="EMBL/GenBank/DDBJ databases">
        <title>Genome sequencing of Nocardioides sp. STR2.</title>
        <authorList>
            <person name="So Y."/>
        </authorList>
    </citation>
    <scope>NUCLEOTIDE SEQUENCE</scope>
    <source>
        <strain evidence="2">STR2</strain>
    </source>
</reference>
<evidence type="ECO:0000313" key="2">
    <source>
        <dbReference type="EMBL" id="MCY4726499.1"/>
    </source>
</evidence>
<feature type="signal peptide" evidence="1">
    <location>
        <begin position="1"/>
        <end position="28"/>
    </location>
</feature>
<organism evidence="2 3">
    <name type="scientific">Nocardioides pini</name>
    <dbReference type="NCBI Taxonomy" id="2975053"/>
    <lineage>
        <taxon>Bacteria</taxon>
        <taxon>Bacillati</taxon>
        <taxon>Actinomycetota</taxon>
        <taxon>Actinomycetes</taxon>
        <taxon>Propionibacteriales</taxon>
        <taxon>Nocardioidaceae</taxon>
        <taxon>Nocardioides</taxon>
    </lineage>
</organism>
<proteinExistence type="predicted"/>
<evidence type="ECO:0000313" key="3">
    <source>
        <dbReference type="Proteomes" id="UP001074726"/>
    </source>
</evidence>
<comment type="caution">
    <text evidence="2">The sequence shown here is derived from an EMBL/GenBank/DDBJ whole genome shotgun (WGS) entry which is preliminary data.</text>
</comment>
<feature type="chain" id="PRO_5047057451" evidence="1">
    <location>
        <begin position="29"/>
        <end position="125"/>
    </location>
</feature>
<dbReference type="RefSeq" id="WP_268111375.1">
    <property type="nucleotide sequence ID" value="NZ_JAPPUX010000002.1"/>
</dbReference>
<accession>A0ABT4CC05</accession>
<evidence type="ECO:0000256" key="1">
    <source>
        <dbReference type="SAM" id="SignalP"/>
    </source>
</evidence>
<dbReference type="Proteomes" id="UP001074726">
    <property type="component" value="Unassembled WGS sequence"/>
</dbReference>
<keyword evidence="1" id="KW-0732">Signal</keyword>
<gene>
    <name evidence="2" type="ORF">NYO98_09425</name>
</gene>
<sequence>MKKIIASTILVATAAAGSAVLVAAPASADVERRGTCAGATYELNVDRERGGYEVDADIENARASSRWTVAVRHNGKVAVSRTLEADDEGELDLDTFRRNTRGKDTFRLTVTPAGGGACSVKVSVA</sequence>
<protein>
    <submittedName>
        <fullName evidence="2">Uncharacterized protein</fullName>
    </submittedName>
</protein>
<keyword evidence="3" id="KW-1185">Reference proteome</keyword>